<keyword evidence="13" id="KW-0175">Coiled coil</keyword>
<evidence type="ECO:0000256" key="3">
    <source>
        <dbReference type="ARBA" id="ARBA00022723"/>
    </source>
</evidence>
<evidence type="ECO:0000256" key="1">
    <source>
        <dbReference type="ARBA" id="ARBA00001946"/>
    </source>
</evidence>
<feature type="binding site" evidence="12">
    <location>
        <position position="591"/>
    </location>
    <ligand>
        <name>Mg(2+)</name>
        <dbReference type="ChEBI" id="CHEBI:18420"/>
        <label>1</label>
    </ligand>
</feature>
<keyword evidence="10" id="KW-0464">Manganese</keyword>
<feature type="active site" description="Proton acceptor for HNH nuclease domain" evidence="12">
    <location>
        <position position="674"/>
    </location>
</feature>
<feature type="binding site" evidence="12">
    <location>
        <position position="838"/>
    </location>
    <ligand>
        <name>Mg(2+)</name>
        <dbReference type="ChEBI" id="CHEBI:18420"/>
        <label>2</label>
    </ligand>
</feature>
<dbReference type="InterPro" id="IPR003615">
    <property type="entry name" value="HNH_nuc"/>
</dbReference>
<dbReference type="HAMAP" id="MF_01480">
    <property type="entry name" value="Cas9"/>
    <property type="match status" value="1"/>
</dbReference>
<feature type="binding site" evidence="12">
    <location>
        <position position="587"/>
    </location>
    <ligand>
        <name>Mg(2+)</name>
        <dbReference type="ChEBI" id="CHEBI:18420"/>
        <label>1</label>
    </ligand>
</feature>
<evidence type="ECO:0000256" key="9">
    <source>
        <dbReference type="ARBA" id="ARBA00023125"/>
    </source>
</evidence>
<dbReference type="GO" id="GO:0003723">
    <property type="term" value="F:RNA binding"/>
    <property type="evidence" value="ECO:0007669"/>
    <property type="project" value="UniProtKB-UniRule"/>
</dbReference>
<feature type="active site" description="For RuvC-like nuclease domain" evidence="12">
    <location>
        <position position="9"/>
    </location>
</feature>
<dbReference type="GO" id="GO:0043571">
    <property type="term" value="P:maintenance of CRISPR repeat elements"/>
    <property type="evidence" value="ECO:0007669"/>
    <property type="project" value="UniProtKB-UniRule"/>
</dbReference>
<dbReference type="GO" id="GO:0004519">
    <property type="term" value="F:endonuclease activity"/>
    <property type="evidence" value="ECO:0007669"/>
    <property type="project" value="UniProtKB-UniRule"/>
</dbReference>
<gene>
    <name evidence="12" type="primary">cas9</name>
    <name evidence="15" type="ORF">PRLR5076_08510</name>
</gene>
<name>A0A9R1C8J1_9BACT</name>
<evidence type="ECO:0000256" key="2">
    <source>
        <dbReference type="ARBA" id="ARBA00022722"/>
    </source>
</evidence>
<reference evidence="15" key="1">
    <citation type="journal article" date="2022" name="Int. J. Syst. Evol. Microbiol.">
        <title>Prevotella lacticifex sp. nov., isolated from the rumen of cows.</title>
        <authorList>
            <person name="Shinkai T."/>
            <person name="Ikeyama N."/>
            <person name="Kumagai M."/>
            <person name="Ohmori H."/>
            <person name="Sakamoto M."/>
            <person name="Ohkuma M."/>
            <person name="Mitsumori M."/>
        </authorList>
    </citation>
    <scope>NUCLEOTIDE SEQUENCE</scope>
    <source>
        <strain evidence="15">R5076</strain>
    </source>
</reference>
<evidence type="ECO:0000256" key="10">
    <source>
        <dbReference type="ARBA" id="ARBA00023211"/>
    </source>
</evidence>
<feature type="binding site" evidence="12">
    <location>
        <position position="9"/>
    </location>
    <ligand>
        <name>Mg(2+)</name>
        <dbReference type="ChEBI" id="CHEBI:18420"/>
        <label>1</label>
    </ligand>
</feature>
<dbReference type="Gene3D" id="3.30.420.10">
    <property type="entry name" value="Ribonuclease H-like superfamily/Ribonuclease H"/>
    <property type="match status" value="2"/>
</dbReference>
<dbReference type="EMBL" id="BPUB01000001">
    <property type="protein sequence ID" value="GJG58000.1"/>
    <property type="molecule type" value="Genomic_DNA"/>
</dbReference>
<evidence type="ECO:0000256" key="4">
    <source>
        <dbReference type="ARBA" id="ARBA00022759"/>
    </source>
</evidence>
<dbReference type="AlphaFoldDB" id="A0A9R1C8J1"/>
<comment type="caution">
    <text evidence="15">The sequence shown here is derived from an EMBL/GenBank/DDBJ whole genome shotgun (WGS) entry which is preliminary data.</text>
</comment>
<evidence type="ECO:0000259" key="14">
    <source>
        <dbReference type="PROSITE" id="PS51749"/>
    </source>
</evidence>
<keyword evidence="4 12" id="KW-0255">Endonuclease</keyword>
<evidence type="ECO:0000313" key="15">
    <source>
        <dbReference type="EMBL" id="GJG58000.1"/>
    </source>
</evidence>
<dbReference type="NCBIfam" id="TIGR01865">
    <property type="entry name" value="cas_Csn1"/>
    <property type="match status" value="1"/>
</dbReference>
<dbReference type="EC" id="3.1.-.-" evidence="12"/>
<comment type="subunit">
    <text evidence="11 12">Monomer. Binds crRNA and tracrRNA.</text>
</comment>
<keyword evidence="3 12" id="KW-0479">Metal-binding</keyword>
<protein>
    <recommendedName>
        <fullName evidence="12">CRISPR-associated endonuclease Cas9</fullName>
        <ecNumber evidence="12">3.1.-.-</ecNumber>
    </recommendedName>
</protein>
<evidence type="ECO:0000256" key="13">
    <source>
        <dbReference type="SAM" id="Coils"/>
    </source>
</evidence>
<evidence type="ECO:0000256" key="8">
    <source>
        <dbReference type="ARBA" id="ARBA00023118"/>
    </source>
</evidence>
<keyword evidence="2 12" id="KW-0540">Nuclease</keyword>
<dbReference type="RefSeq" id="WP_223930223.1">
    <property type="nucleotide sequence ID" value="NZ_BPTU01000005.1"/>
</dbReference>
<evidence type="ECO:0000256" key="11">
    <source>
        <dbReference type="ARBA" id="ARBA00046380"/>
    </source>
</evidence>
<dbReference type="GeneID" id="72468903"/>
<comment type="function">
    <text evidence="12">CRISPR (clustered regularly interspaced short palindromic repeat) is an adaptive immune system that provides protection against mobile genetic elements (viruses, transposable elements and conjugative plasmids). CRISPR clusters contain spacers, sequences complementary to antecedent mobile elements, and target invading nucleic acids. CRISPR clusters are transcribed and processed into CRISPR RNA (crRNA). In type II CRISPR systems correct processing of pre-crRNA requires a trans-encoded small RNA (tracrRNA), endogenous ribonuclease 3 (rnc) and this protein. The tracrRNA serves as a guide for ribonuclease 3-aided processing of pre-crRNA. Subsequently Cas9/crRNA/tracrRNA endonucleolytically cleaves linear or circular dsDNA target complementary to the spacer; Cas9 is inactive in the absence of the 2 guide RNAs (gRNA). Cas9 recognizes the protospacer adjacent motif (PAM) in the CRISPR repeat sequences to help distinguish self versus nonself, as targets within the bacterial CRISPR locus do not have PAMs. PAM recognition is also required for catalytic activity.</text>
</comment>
<dbReference type="InterPro" id="IPR041383">
    <property type="entry name" value="RuvC_III"/>
</dbReference>
<dbReference type="InterPro" id="IPR033114">
    <property type="entry name" value="HNH_CAS9"/>
</dbReference>
<comment type="cofactor">
    <cofactor evidence="1 12">
        <name>Mg(2+)</name>
        <dbReference type="ChEBI" id="CHEBI:18420"/>
    </cofactor>
</comment>
<dbReference type="PROSITE" id="PS51749">
    <property type="entry name" value="HNH_CAS9"/>
    <property type="match status" value="1"/>
</dbReference>
<comment type="domain">
    <text evidence="12">Has 2 endonuclease domains. The discontinuous RuvC-like domain cleaves the target DNA noncomplementary to crRNA while the HNH nuclease domain cleaves the target DNA complementary to crRNA.</text>
</comment>
<feature type="coiled-coil region" evidence="13">
    <location>
        <begin position="712"/>
        <end position="762"/>
    </location>
</feature>
<dbReference type="Proteomes" id="UP000825483">
    <property type="component" value="Unassembled WGS sequence"/>
</dbReference>
<dbReference type="Pfam" id="PF18470">
    <property type="entry name" value="Cas9_a"/>
    <property type="match status" value="1"/>
</dbReference>
<dbReference type="GO" id="GO:0051607">
    <property type="term" value="P:defense response to virus"/>
    <property type="evidence" value="ECO:0007669"/>
    <property type="project" value="UniProtKB-UniRule"/>
</dbReference>
<keyword evidence="8 12" id="KW-0051">Antiviral defense</keyword>
<dbReference type="Gene3D" id="1.10.30.50">
    <property type="match status" value="1"/>
</dbReference>
<keyword evidence="5 12" id="KW-0378">Hydrolase</keyword>
<keyword evidence="9 12" id="KW-0238">DNA-binding</keyword>
<evidence type="ECO:0000256" key="6">
    <source>
        <dbReference type="ARBA" id="ARBA00022842"/>
    </source>
</evidence>
<dbReference type="GO" id="GO:0003677">
    <property type="term" value="F:DNA binding"/>
    <property type="evidence" value="ECO:0007669"/>
    <property type="project" value="UniProtKB-UniRule"/>
</dbReference>
<proteinExistence type="inferred from homology"/>
<evidence type="ECO:0000256" key="12">
    <source>
        <dbReference type="HAMAP-Rule" id="MF_01480"/>
    </source>
</evidence>
<dbReference type="InterPro" id="IPR040619">
    <property type="entry name" value="Cas9_alpha-helical_lobe"/>
</dbReference>
<feature type="binding site" evidence="12">
    <location>
        <position position="9"/>
    </location>
    <ligand>
        <name>Mg(2+)</name>
        <dbReference type="ChEBI" id="CHEBI:18420"/>
        <label>2</label>
    </ligand>
</feature>
<sequence>MDEKILGIDTGTNSLGWAIVEKHDDSYTLVDKGVNIFQEGVKVEKGIESSKAADRTSHRSARVRYYRIKVRKIRLLKVLSDNHLCPPVTSNELSLWRLRNIYPDNELLRQWERTDDKSDDNPYTYRYRCLTEKLDLTDLTQRYILGRALYHINQRRGFLSNRKSEGGDDDGTVKAGISNLTKDIEAANCHYLGEYFYKLYHNGEKIRNHYTARNEHYLSEFMAICNKQHLDDELIKKLKDVIFFQRPLKSQKGLVGHCVFEPKKPKCPASHPLFEEFRMLSFLNNIKIQTPKDEVLRPLNEDERKRILPKFYRKSKPSFDFEDIAKELSGKGKYAYYKKPMGKPYLFNYHMDTSVPGCPVTAGLRDIFGDNWVDGICEVYDKGKGKTRLQIVNDIWHVLFDFTDEENLIAFGKHHLQLCDDEAKKFGNIKVSTDYASLSLKAILKILPYLRQGMIYSLSTFFANLEEVVPNEVWSVESNRPKIINGILAAIADKDNNAVDNRTTERCIKDYLIARFGIEEKVADKLYHPSMIESYPHVPENVNRLGSPRIDSVRNPMAMRSLFRLRHVVNTLLAEGKIDRNTTIHIEFARELNDANKRQALARFVKENENERKKIRAEIIKVYKDETGLTIEPTDTDILKYQLWEEQKHRCVYTDEQIGIADFLGENPKYDIEHTIPRSVGGDSTKMNLTLCNSKFNRDVKQTLLPSQLDNHEQILQRIKDWKDKYEELDKRIRKIRTSSSMSKEQKDRKIQERNLLKLRRDYWYGKYQRFVMTEVPEGFSRRQGTDISVISKYGRLYLKSFFNRVFIVKGLATSDFRKIWGIQDIYAKKERVNHVHHCIDAIVIACIGPGEYSKLAQYYHDEENHEWYGASKGHIAAPWPTFQEDMSKIQKEIVVSHSSADNIGKSGRHKIRLKGKKIWADGDSARASLHNDTYYGAIEHDGKVKYVVRKPLDGNFKESDVDKIVDDTVKSIVKEAIIKCGGLKEAVAQGIWMNKEKGIAIRKVRCFTPSVTRPLNIRHHRDVSVKEYKRQFHVMNDTNYAMAIYVGYDKKGKERSVFEIISNLDACNYFKESNDKEAVGKNLFPLSKNDYPLKYVLKKGTLVLLYEDTPEEIRQCTKDELVRRLYKVTGMSSMVVGGNEYGTLVLLHSQEARPSGEVKAKNGAYKQNEEFRSSIKLLHTQFKALVAGYDFEINDLGEIKWLR</sequence>
<keyword evidence="6 12" id="KW-0460">Magnesium</keyword>
<organism evidence="15 16">
    <name type="scientific">Prevotella lacticifex</name>
    <dbReference type="NCBI Taxonomy" id="2854755"/>
    <lineage>
        <taxon>Bacteria</taxon>
        <taxon>Pseudomonadati</taxon>
        <taxon>Bacteroidota</taxon>
        <taxon>Bacteroidia</taxon>
        <taxon>Bacteroidales</taxon>
        <taxon>Prevotellaceae</taxon>
        <taxon>Prevotella</taxon>
    </lineage>
</organism>
<keyword evidence="16" id="KW-1185">Reference proteome</keyword>
<feature type="binding site" evidence="12">
    <location>
        <position position="591"/>
    </location>
    <ligand>
        <name>Mg(2+)</name>
        <dbReference type="ChEBI" id="CHEBI:18420"/>
        <label>2</label>
    </ligand>
</feature>
<dbReference type="Pfam" id="PF13395">
    <property type="entry name" value="HNH_4"/>
    <property type="match status" value="1"/>
</dbReference>
<dbReference type="Pfam" id="PF18541">
    <property type="entry name" value="RuvC_III"/>
    <property type="match status" value="1"/>
</dbReference>
<evidence type="ECO:0000313" key="16">
    <source>
        <dbReference type="Proteomes" id="UP000825483"/>
    </source>
</evidence>
<feature type="domain" description="HNH Cas9-type" evidence="14">
    <location>
        <begin position="594"/>
        <end position="756"/>
    </location>
</feature>
<comment type="similarity">
    <text evidence="12">Belongs to the CRISPR-associated Cas9 family.</text>
</comment>
<dbReference type="GO" id="GO:0046872">
    <property type="term" value="F:metal ion binding"/>
    <property type="evidence" value="ECO:0007669"/>
    <property type="project" value="UniProtKB-UniRule"/>
</dbReference>
<dbReference type="GO" id="GO:0016787">
    <property type="term" value="F:hydrolase activity"/>
    <property type="evidence" value="ECO:0007669"/>
    <property type="project" value="UniProtKB-KW"/>
</dbReference>
<evidence type="ECO:0000256" key="5">
    <source>
        <dbReference type="ARBA" id="ARBA00022801"/>
    </source>
</evidence>
<accession>A0A9R1C8J1</accession>
<keyword evidence="7 12" id="KW-0694">RNA-binding</keyword>
<dbReference type="InterPro" id="IPR036397">
    <property type="entry name" value="RNaseH_sf"/>
</dbReference>
<evidence type="ECO:0000256" key="7">
    <source>
        <dbReference type="ARBA" id="ARBA00022884"/>
    </source>
</evidence>
<dbReference type="InterPro" id="IPR028629">
    <property type="entry name" value="Cas9"/>
</dbReference>